<name>A0A1W1DAV0_9ZZZZ</name>
<accession>A0A1W1DAV0</accession>
<gene>
    <name evidence="1" type="ORF">MNB_SUP05-10-541</name>
</gene>
<proteinExistence type="predicted"/>
<organism evidence="1">
    <name type="scientific">hydrothermal vent metagenome</name>
    <dbReference type="NCBI Taxonomy" id="652676"/>
    <lineage>
        <taxon>unclassified sequences</taxon>
        <taxon>metagenomes</taxon>
        <taxon>ecological metagenomes</taxon>
    </lineage>
</organism>
<dbReference type="EMBL" id="FPHQ01000202">
    <property type="protein sequence ID" value="SFV77572.1"/>
    <property type="molecule type" value="Genomic_DNA"/>
</dbReference>
<protein>
    <submittedName>
        <fullName evidence="1">Uncharacterized protein</fullName>
    </submittedName>
</protein>
<sequence>MSAPASPMLISLLTSYFSINIDVAKELATLPILDSINIIWLFW</sequence>
<evidence type="ECO:0000313" key="1">
    <source>
        <dbReference type="EMBL" id="SFV77572.1"/>
    </source>
</evidence>
<dbReference type="AlphaFoldDB" id="A0A1W1DAV0"/>
<reference evidence="1" key="1">
    <citation type="submission" date="2016-10" db="EMBL/GenBank/DDBJ databases">
        <authorList>
            <person name="de Groot N.N."/>
        </authorList>
    </citation>
    <scope>NUCLEOTIDE SEQUENCE</scope>
</reference>